<gene>
    <name evidence="2" type="ORF">L596_023623</name>
</gene>
<name>A0A4U5ME92_STECR</name>
<organism evidence="2 3">
    <name type="scientific">Steinernema carpocapsae</name>
    <name type="common">Entomopathogenic nematode</name>
    <dbReference type="NCBI Taxonomy" id="34508"/>
    <lineage>
        <taxon>Eukaryota</taxon>
        <taxon>Metazoa</taxon>
        <taxon>Ecdysozoa</taxon>
        <taxon>Nematoda</taxon>
        <taxon>Chromadorea</taxon>
        <taxon>Rhabditida</taxon>
        <taxon>Tylenchina</taxon>
        <taxon>Panagrolaimomorpha</taxon>
        <taxon>Strongyloidoidea</taxon>
        <taxon>Steinernematidae</taxon>
        <taxon>Steinernema</taxon>
    </lineage>
</organism>
<keyword evidence="3" id="KW-1185">Reference proteome</keyword>
<comment type="caution">
    <text evidence="2">The sequence shown here is derived from an EMBL/GenBank/DDBJ whole genome shotgun (WGS) entry which is preliminary data.</text>
</comment>
<reference evidence="2 3" key="1">
    <citation type="journal article" date="2015" name="Genome Biol.">
        <title>Comparative genomics of Steinernema reveals deeply conserved gene regulatory networks.</title>
        <authorList>
            <person name="Dillman A.R."/>
            <person name="Macchietto M."/>
            <person name="Porter C.F."/>
            <person name="Rogers A."/>
            <person name="Williams B."/>
            <person name="Antoshechkin I."/>
            <person name="Lee M.M."/>
            <person name="Goodwin Z."/>
            <person name="Lu X."/>
            <person name="Lewis E.E."/>
            <person name="Goodrich-Blair H."/>
            <person name="Stock S.P."/>
            <person name="Adams B.J."/>
            <person name="Sternberg P.W."/>
            <person name="Mortazavi A."/>
        </authorList>
    </citation>
    <scope>NUCLEOTIDE SEQUENCE [LARGE SCALE GENOMIC DNA]</scope>
    <source>
        <strain evidence="2 3">ALL</strain>
    </source>
</reference>
<evidence type="ECO:0008006" key="4">
    <source>
        <dbReference type="Google" id="ProtNLM"/>
    </source>
</evidence>
<feature type="chain" id="PRO_5020613662" description="Secreted protein" evidence="1">
    <location>
        <begin position="17"/>
        <end position="66"/>
    </location>
</feature>
<dbReference type="EMBL" id="AZBU02000008">
    <property type="protein sequence ID" value="TKR67474.1"/>
    <property type="molecule type" value="Genomic_DNA"/>
</dbReference>
<feature type="signal peptide" evidence="1">
    <location>
        <begin position="1"/>
        <end position="16"/>
    </location>
</feature>
<dbReference type="AlphaFoldDB" id="A0A4U5ME92"/>
<accession>A0A4U5ME92</accession>
<proteinExistence type="predicted"/>
<dbReference type="Proteomes" id="UP000298663">
    <property type="component" value="Unassembled WGS sequence"/>
</dbReference>
<evidence type="ECO:0000256" key="1">
    <source>
        <dbReference type="SAM" id="SignalP"/>
    </source>
</evidence>
<keyword evidence="1" id="KW-0732">Signal</keyword>
<reference evidence="2 3" key="2">
    <citation type="journal article" date="2019" name="G3 (Bethesda)">
        <title>Hybrid Assembly of the Genome of the Entomopathogenic Nematode Steinernema carpocapsae Identifies the X-Chromosome.</title>
        <authorList>
            <person name="Serra L."/>
            <person name="Macchietto M."/>
            <person name="Macias-Munoz A."/>
            <person name="McGill C.J."/>
            <person name="Rodriguez I.M."/>
            <person name="Rodriguez B."/>
            <person name="Murad R."/>
            <person name="Mortazavi A."/>
        </authorList>
    </citation>
    <scope>NUCLEOTIDE SEQUENCE [LARGE SCALE GENOMIC DNA]</scope>
    <source>
        <strain evidence="2 3">ALL</strain>
    </source>
</reference>
<protein>
    <recommendedName>
        <fullName evidence="4">Secreted protein</fullName>
    </recommendedName>
</protein>
<sequence>MGSLAFFLRLWCVAERLEMRYSAQLSPIICTQSAVQNFTRKWRTVGKLTRSPSPFLVDRSGDNTGL</sequence>
<evidence type="ECO:0000313" key="2">
    <source>
        <dbReference type="EMBL" id="TKR67474.1"/>
    </source>
</evidence>
<evidence type="ECO:0000313" key="3">
    <source>
        <dbReference type="Proteomes" id="UP000298663"/>
    </source>
</evidence>